<feature type="domain" description="AMP-dependent synthetase/ligase" evidence="1">
    <location>
        <begin position="8"/>
        <end position="349"/>
    </location>
</feature>
<protein>
    <submittedName>
        <fullName evidence="2">Amp-dependent synthetase/ligase</fullName>
    </submittedName>
</protein>
<dbReference type="InterPro" id="IPR020845">
    <property type="entry name" value="AMP-binding_CS"/>
</dbReference>
<dbReference type="PRINTS" id="PR00154">
    <property type="entry name" value="AMPBINDING"/>
</dbReference>
<dbReference type="RefSeq" id="WP_180143512.1">
    <property type="nucleotide sequence ID" value="NZ_CAADHO010000007.1"/>
</dbReference>
<proteinExistence type="predicted"/>
<dbReference type="Proteomes" id="UP000507962">
    <property type="component" value="Unassembled WGS sequence"/>
</dbReference>
<dbReference type="AlphaFoldDB" id="A0A4U8YQL9"/>
<accession>A0A4U8YQL9</accession>
<evidence type="ECO:0000313" key="2">
    <source>
        <dbReference type="EMBL" id="VFQ46151.1"/>
    </source>
</evidence>
<reference evidence="2 3" key="1">
    <citation type="submission" date="2019-03" db="EMBL/GenBank/DDBJ databases">
        <authorList>
            <person name="Nijsse B."/>
        </authorList>
    </citation>
    <scope>NUCLEOTIDE SEQUENCE [LARGE SCALE GENOMIC DNA]</scope>
    <source>
        <strain evidence="2">Desulfoluna butyratoxydans MSL71</strain>
    </source>
</reference>
<dbReference type="PANTHER" id="PTHR45527:SF1">
    <property type="entry name" value="FATTY ACID SYNTHASE"/>
    <property type="match status" value="1"/>
</dbReference>
<dbReference type="GO" id="GO:0005737">
    <property type="term" value="C:cytoplasm"/>
    <property type="evidence" value="ECO:0007669"/>
    <property type="project" value="TreeGrafter"/>
</dbReference>
<dbReference type="InterPro" id="IPR042099">
    <property type="entry name" value="ANL_N_sf"/>
</dbReference>
<dbReference type="InterPro" id="IPR020459">
    <property type="entry name" value="AMP-binding"/>
</dbReference>
<dbReference type="PANTHER" id="PTHR45527">
    <property type="entry name" value="NONRIBOSOMAL PEPTIDE SYNTHETASE"/>
    <property type="match status" value="1"/>
</dbReference>
<dbReference type="GO" id="GO:0043041">
    <property type="term" value="P:amino acid activation for nonribosomal peptide biosynthetic process"/>
    <property type="evidence" value="ECO:0007669"/>
    <property type="project" value="TreeGrafter"/>
</dbReference>
<keyword evidence="2" id="KW-0436">Ligase</keyword>
<evidence type="ECO:0000313" key="3">
    <source>
        <dbReference type="Proteomes" id="UP000507962"/>
    </source>
</evidence>
<dbReference type="GO" id="GO:0016874">
    <property type="term" value="F:ligase activity"/>
    <property type="evidence" value="ECO:0007669"/>
    <property type="project" value="UniProtKB-KW"/>
</dbReference>
<dbReference type="GO" id="GO:0044550">
    <property type="term" value="P:secondary metabolite biosynthetic process"/>
    <property type="evidence" value="ECO:0007669"/>
    <property type="project" value="TreeGrafter"/>
</dbReference>
<dbReference type="GO" id="GO:0031177">
    <property type="term" value="F:phosphopantetheine binding"/>
    <property type="evidence" value="ECO:0007669"/>
    <property type="project" value="TreeGrafter"/>
</dbReference>
<keyword evidence="3" id="KW-1185">Reference proteome</keyword>
<dbReference type="Gene3D" id="3.40.50.12780">
    <property type="entry name" value="N-terminal domain of ligase-like"/>
    <property type="match status" value="1"/>
</dbReference>
<dbReference type="PROSITE" id="PS00455">
    <property type="entry name" value="AMP_BINDING"/>
    <property type="match status" value="1"/>
</dbReference>
<dbReference type="SUPFAM" id="SSF56801">
    <property type="entry name" value="Acetyl-CoA synthetase-like"/>
    <property type="match status" value="1"/>
</dbReference>
<dbReference type="Pfam" id="PF00501">
    <property type="entry name" value="AMP-binding"/>
    <property type="match status" value="1"/>
</dbReference>
<dbReference type="InterPro" id="IPR000873">
    <property type="entry name" value="AMP-dep_synth/lig_dom"/>
</dbReference>
<dbReference type="InterPro" id="IPR045851">
    <property type="entry name" value="AMP-bd_C_sf"/>
</dbReference>
<gene>
    <name evidence="2" type="ORF">MSL71_38140</name>
</gene>
<evidence type="ECO:0000259" key="1">
    <source>
        <dbReference type="Pfam" id="PF00501"/>
    </source>
</evidence>
<dbReference type="Gene3D" id="3.30.300.30">
    <property type="match status" value="1"/>
</dbReference>
<organism evidence="2 3">
    <name type="scientific">Desulfoluna butyratoxydans</name>
    <dbReference type="NCBI Taxonomy" id="231438"/>
    <lineage>
        <taxon>Bacteria</taxon>
        <taxon>Pseudomonadati</taxon>
        <taxon>Thermodesulfobacteriota</taxon>
        <taxon>Desulfobacteria</taxon>
        <taxon>Desulfobacterales</taxon>
        <taxon>Desulfolunaceae</taxon>
        <taxon>Desulfoluna</taxon>
    </lineage>
</organism>
<sequence length="490" mass="54647">MRDIVDRFFDNVKERPSHAAVIEDNCSVSYEELGRVASRIAAALSSASDHPKVFIHLPQCADAYAAMFGTLMVGGYYTPTNVNSPVLRNIEILRQFSPDVVLSNKELSKDFPLNEMGIKFVDIEELPTVPLNTIYSSHDLAYVIFTSGSTGDPKGVMIPREGLSHYVRWAIRDMGITAEDRMSQHPNIAFDLSVLDIYGALCAGATLCPLTSKIDRLLPGDFIRRCKLTIWNSVPSVVDLMIRARQVTTKHFDSLRLLTFCGEPLYQRHLDAIFAANPYVQVNNTYGPTEATVSCTLICLSVDNYRMFSGSSIALGSAIDGMEMELMGGDDSTEGELILSGPQLARGYWNNQEETKRVFNIVQTSDGSRRYYRTGDWCKIEDGQLYFKDRIDTQVKIRGNRVELSEIDSAISGLGYGNSYTVFVDNMLHSFVETDSLPDLSVIRSALACCLPEYEIPTKISAINVFPRNANDKVDRKQLVRLVNDDLSCL</sequence>
<name>A0A4U8YQL9_9BACT</name>
<dbReference type="EMBL" id="CAADHO010000007">
    <property type="protein sequence ID" value="VFQ46151.1"/>
    <property type="molecule type" value="Genomic_DNA"/>
</dbReference>